<accession>A0A0W8FEJ7</accession>
<sequence length="54" mass="5982">MITGEQCTSCRGQLAETGATSFKCPVCSGWIRRCYRCREQSVPYICPSCGFRGP</sequence>
<feature type="domain" description="Small zinc finger protein HVO-2753-like zinc-binding pocket" evidence="1">
    <location>
        <begin position="7"/>
        <end position="50"/>
    </location>
</feature>
<reference evidence="2" key="1">
    <citation type="journal article" date="2015" name="Proc. Natl. Acad. Sci. U.S.A.">
        <title>Networks of energetic and metabolic interactions define dynamics in microbial communities.</title>
        <authorList>
            <person name="Embree M."/>
            <person name="Liu J.K."/>
            <person name="Al-Bassam M.M."/>
            <person name="Zengler K."/>
        </authorList>
    </citation>
    <scope>NUCLEOTIDE SEQUENCE</scope>
</reference>
<dbReference type="PANTHER" id="PTHR40733:SF1">
    <property type="entry name" value="SMALL ZINC FINGER PROTEIN HVO-2753-LIKE ZINC-BINDING POCKET DOMAIN-CONTAINING PROTEIN"/>
    <property type="match status" value="1"/>
</dbReference>
<evidence type="ECO:0000313" key="2">
    <source>
        <dbReference type="EMBL" id="KUG19312.1"/>
    </source>
</evidence>
<protein>
    <submittedName>
        <fullName evidence="2">Putative zn-ribbon rna-binding protein with a function in translation</fullName>
    </submittedName>
</protein>
<dbReference type="NCBIfam" id="NF011481">
    <property type="entry name" value="PRK14890.1"/>
    <property type="match status" value="1"/>
</dbReference>
<comment type="caution">
    <text evidence="2">The sequence shown here is derived from an EMBL/GenBank/DDBJ whole genome shotgun (WGS) entry which is preliminary data.</text>
</comment>
<dbReference type="InterPro" id="IPR044720">
    <property type="entry name" value="HVO_2753-like"/>
</dbReference>
<dbReference type="InterPro" id="IPR011668">
    <property type="entry name" value="HVO_2753-like_ZBP"/>
</dbReference>
<dbReference type="Pfam" id="PF07754">
    <property type="entry name" value="HVO_2753_ZBP"/>
    <property type="match status" value="1"/>
</dbReference>
<organism evidence="2">
    <name type="scientific">hydrocarbon metagenome</name>
    <dbReference type="NCBI Taxonomy" id="938273"/>
    <lineage>
        <taxon>unclassified sequences</taxon>
        <taxon>metagenomes</taxon>
        <taxon>ecological metagenomes</taxon>
    </lineage>
</organism>
<name>A0A0W8FEJ7_9ZZZZ</name>
<dbReference type="EMBL" id="LNQE01001303">
    <property type="protein sequence ID" value="KUG19312.1"/>
    <property type="molecule type" value="Genomic_DNA"/>
</dbReference>
<dbReference type="PANTHER" id="PTHR40733">
    <property type="entry name" value="ZINC-RIBBON RNA-BINDING PROTEIN INVOLVED IN TRANSLATION-RELATED"/>
    <property type="match status" value="1"/>
</dbReference>
<evidence type="ECO:0000259" key="1">
    <source>
        <dbReference type="Pfam" id="PF07754"/>
    </source>
</evidence>
<gene>
    <name evidence="2" type="ORF">ASZ90_010969</name>
</gene>
<dbReference type="AlphaFoldDB" id="A0A0W8FEJ7"/>
<proteinExistence type="predicted"/>